<evidence type="ECO:0000313" key="9">
    <source>
        <dbReference type="EMBL" id="HGE66087.1"/>
    </source>
</evidence>
<dbReference type="PANTHER" id="PTHR21090:SF5">
    <property type="entry name" value="PENTAFUNCTIONAL AROM POLYPEPTIDE"/>
    <property type="match status" value="1"/>
</dbReference>
<feature type="binding site" evidence="7">
    <location>
        <position position="87"/>
    </location>
    <ligand>
        <name>phosphoenolpyruvate</name>
        <dbReference type="ChEBI" id="CHEBI:58702"/>
    </ligand>
</feature>
<name>A0A7C3UI53_9EURY</name>
<evidence type="ECO:0000256" key="5">
    <source>
        <dbReference type="ARBA" id="ARBA00023141"/>
    </source>
</evidence>
<dbReference type="InterPro" id="IPR013792">
    <property type="entry name" value="RNA3'P_cycl/enolpyr_Trfase_a/b"/>
</dbReference>
<dbReference type="InterPro" id="IPR036968">
    <property type="entry name" value="Enolpyruvate_Tfrase_sf"/>
</dbReference>
<feature type="binding site" evidence="7">
    <location>
        <position position="323"/>
    </location>
    <ligand>
        <name>3-phosphoshikimate</name>
        <dbReference type="ChEBI" id="CHEBI:145989"/>
    </ligand>
</feature>
<dbReference type="InterPro" id="IPR001986">
    <property type="entry name" value="Enolpyruvate_Tfrase_dom"/>
</dbReference>
<dbReference type="GO" id="GO:0009073">
    <property type="term" value="P:aromatic amino acid family biosynthetic process"/>
    <property type="evidence" value="ECO:0007669"/>
    <property type="project" value="UniProtKB-KW"/>
</dbReference>
<feature type="binding site" evidence="7">
    <location>
        <position position="296"/>
    </location>
    <ligand>
        <name>3-phosphoshikimate</name>
        <dbReference type="ChEBI" id="CHEBI:145989"/>
    </ligand>
</feature>
<keyword evidence="3 7" id="KW-0028">Amino-acid biosynthesis</keyword>
<feature type="domain" description="Enolpyruvate transferase" evidence="8">
    <location>
        <begin position="7"/>
        <end position="401"/>
    </location>
</feature>
<keyword evidence="7" id="KW-0963">Cytoplasm</keyword>
<comment type="caution">
    <text evidence="7">Lacks conserved residue(s) required for the propagation of feature annotation.</text>
</comment>
<feature type="binding site" evidence="7">
    <location>
        <position position="160"/>
    </location>
    <ligand>
        <name>phosphoenolpyruvate</name>
        <dbReference type="ChEBI" id="CHEBI:58702"/>
    </ligand>
</feature>
<feature type="active site" description="Proton acceptor" evidence="7">
    <location>
        <position position="296"/>
    </location>
</feature>
<feature type="binding site" evidence="7">
    <location>
        <position position="185"/>
    </location>
    <ligand>
        <name>3-phosphoshikimate</name>
        <dbReference type="ChEBI" id="CHEBI:145989"/>
    </ligand>
</feature>
<dbReference type="HAMAP" id="MF_00210">
    <property type="entry name" value="EPSP_synth"/>
    <property type="match status" value="1"/>
</dbReference>
<dbReference type="EC" id="2.5.1.19" evidence="7"/>
<proteinExistence type="inferred from homology"/>
<feature type="binding site" evidence="7">
    <location>
        <position position="327"/>
    </location>
    <ligand>
        <name>phosphoenolpyruvate</name>
        <dbReference type="ChEBI" id="CHEBI:58702"/>
    </ligand>
</feature>
<comment type="function">
    <text evidence="7">Catalyzes the transfer of the enolpyruvyl moiety of phosphoenolpyruvate (PEP) to the 5-hydroxyl of shikimate-3-phosphate (S3P) to produce enolpyruvyl shikimate-3-phosphate and inorganic phosphate.</text>
</comment>
<dbReference type="PROSITE" id="PS00885">
    <property type="entry name" value="EPSP_SYNTHASE_2"/>
    <property type="match status" value="1"/>
</dbReference>
<dbReference type="GO" id="GO:0009423">
    <property type="term" value="P:chorismate biosynthetic process"/>
    <property type="evidence" value="ECO:0007669"/>
    <property type="project" value="UniProtKB-UniRule"/>
</dbReference>
<dbReference type="Pfam" id="PF00275">
    <property type="entry name" value="EPSP_synthase"/>
    <property type="match status" value="1"/>
</dbReference>
<feature type="binding site" evidence="7">
    <location>
        <position position="159"/>
    </location>
    <ligand>
        <name>3-phosphoshikimate</name>
        <dbReference type="ChEBI" id="CHEBI:145989"/>
    </ligand>
</feature>
<accession>A0A7C3UI53</accession>
<dbReference type="EMBL" id="DRUC01000049">
    <property type="protein sequence ID" value="HHF48185.1"/>
    <property type="molecule type" value="Genomic_DNA"/>
</dbReference>
<dbReference type="InterPro" id="IPR023193">
    <property type="entry name" value="EPSP_synthase_CS"/>
</dbReference>
<dbReference type="SUPFAM" id="SSF55205">
    <property type="entry name" value="EPT/RTPC-like"/>
    <property type="match status" value="1"/>
</dbReference>
<comment type="subunit">
    <text evidence="7">Monomer.</text>
</comment>
<evidence type="ECO:0000256" key="7">
    <source>
        <dbReference type="HAMAP-Rule" id="MF_00210"/>
    </source>
</evidence>
<comment type="similarity">
    <text evidence="2 7">Belongs to the EPSP synthase family.</text>
</comment>
<evidence type="ECO:0000256" key="3">
    <source>
        <dbReference type="ARBA" id="ARBA00022605"/>
    </source>
</evidence>
<gene>
    <name evidence="7 9" type="primary">aroA</name>
    <name evidence="11" type="ORF">ENL48_03110</name>
    <name evidence="10" type="ORF">ENT89_06565</name>
    <name evidence="9" type="ORF">ENX77_03025</name>
</gene>
<protein>
    <recommendedName>
        <fullName evidence="7">3-phosphoshikimate 1-carboxyvinyltransferase</fullName>
        <ecNumber evidence="7">2.5.1.19</ecNumber>
    </recommendedName>
    <alternativeName>
        <fullName evidence="7">5-enolpyruvylshikimate-3-phosphate synthase</fullName>
        <shortName evidence="7">EPSP synthase</shortName>
        <shortName evidence="7">EPSPS</shortName>
    </alternativeName>
</protein>
<dbReference type="EMBL" id="DTAK01000048">
    <property type="protein sequence ID" value="HGU59793.1"/>
    <property type="molecule type" value="Genomic_DNA"/>
</dbReference>
<evidence type="ECO:0000313" key="11">
    <source>
        <dbReference type="EMBL" id="HHF48185.1"/>
    </source>
</evidence>
<comment type="catalytic activity">
    <reaction evidence="6">
        <text>3-phosphoshikimate + phosphoenolpyruvate = 5-O-(1-carboxyvinyl)-3-phosphoshikimate + phosphate</text>
        <dbReference type="Rhea" id="RHEA:21256"/>
        <dbReference type="ChEBI" id="CHEBI:43474"/>
        <dbReference type="ChEBI" id="CHEBI:57701"/>
        <dbReference type="ChEBI" id="CHEBI:58702"/>
        <dbReference type="ChEBI" id="CHEBI:145989"/>
        <dbReference type="EC" id="2.5.1.19"/>
    </reaction>
    <physiologicalReaction direction="left-to-right" evidence="6">
        <dbReference type="Rhea" id="RHEA:21257"/>
    </physiologicalReaction>
</comment>
<dbReference type="EMBL" id="DTPI01000022">
    <property type="protein sequence ID" value="HGE66087.1"/>
    <property type="molecule type" value="Genomic_DNA"/>
</dbReference>
<feature type="binding site" evidence="7">
    <location>
        <position position="115"/>
    </location>
    <ligand>
        <name>phosphoenolpyruvate</name>
        <dbReference type="ChEBI" id="CHEBI:58702"/>
    </ligand>
</feature>
<dbReference type="UniPathway" id="UPA00053">
    <property type="reaction ID" value="UER00089"/>
</dbReference>
<comment type="pathway">
    <text evidence="1">Metabolic intermediate biosynthesis; chorismate biosynthesis; chorismate from D-erythrose 4-phosphate and phosphoenolpyruvate: step 6/7.</text>
</comment>
<evidence type="ECO:0000313" key="10">
    <source>
        <dbReference type="EMBL" id="HGU59793.1"/>
    </source>
</evidence>
<sequence>MNVKITKSEVNGEIEAPPSKSYTHRAFIAAALSKKSLVKSPLIAEDTVATLNACKKMGAKFLRKSDEFRFWGLDTIAPGYYYAANSGTTLRILMGLLSLSHGFSILDGDESLRKRPNRELAKTLIELGATVIGDESFRPPLRIRGVIGSGEIEMEAPSSQFVTSLLFALPLTEGESILTVKKMKSKPYIDITLHVLEISGVRIQRDGDTFYTKPSEFNLRRFTVPPDFSSMSYLIAAGILGGRVVINNAVDSKQGDKVFIDIVKEMGGKISWKGERITAEKSELSGIDFDASDTPDIVPTVAVLAATANGITKIYNAEHLRIKEIDRIKGIVMNLRSLGVDVKELRDGLVIKGGNIRGGTVDSFGDHRMAMAFSLLGIVSEVTVKNAEVVRISYPGFFEDLRKIGVRVERC</sequence>
<organism evidence="9">
    <name type="scientific">Geoglobus ahangari</name>
    <dbReference type="NCBI Taxonomy" id="113653"/>
    <lineage>
        <taxon>Archaea</taxon>
        <taxon>Methanobacteriati</taxon>
        <taxon>Methanobacteriota</taxon>
        <taxon>Archaeoglobi</taxon>
        <taxon>Archaeoglobales</taxon>
        <taxon>Archaeoglobaceae</taxon>
        <taxon>Geoglobus</taxon>
    </lineage>
</organism>
<dbReference type="AlphaFoldDB" id="A0A7C3UI53"/>
<dbReference type="Gene3D" id="3.65.10.10">
    <property type="entry name" value="Enolpyruvate transferase domain"/>
    <property type="match status" value="2"/>
</dbReference>
<dbReference type="GO" id="GO:0005737">
    <property type="term" value="C:cytoplasm"/>
    <property type="evidence" value="ECO:0007669"/>
    <property type="project" value="UniProtKB-SubCell"/>
</dbReference>
<evidence type="ECO:0000256" key="4">
    <source>
        <dbReference type="ARBA" id="ARBA00022679"/>
    </source>
</evidence>
<evidence type="ECO:0000259" key="8">
    <source>
        <dbReference type="Pfam" id="PF00275"/>
    </source>
</evidence>
<feature type="binding site" evidence="7">
    <location>
        <position position="368"/>
    </location>
    <ligand>
        <name>phosphoenolpyruvate</name>
        <dbReference type="ChEBI" id="CHEBI:58702"/>
    </ligand>
</feature>
<evidence type="ECO:0000256" key="6">
    <source>
        <dbReference type="ARBA" id="ARBA00044633"/>
    </source>
</evidence>
<feature type="binding site" evidence="7">
    <location>
        <position position="25"/>
    </location>
    <ligand>
        <name>3-phosphoshikimate</name>
        <dbReference type="ChEBI" id="CHEBI:145989"/>
    </ligand>
</feature>
<dbReference type="NCBIfam" id="TIGR01356">
    <property type="entry name" value="aroA"/>
    <property type="match status" value="1"/>
</dbReference>
<dbReference type="GO" id="GO:0008652">
    <property type="term" value="P:amino acid biosynthetic process"/>
    <property type="evidence" value="ECO:0007669"/>
    <property type="project" value="UniProtKB-KW"/>
</dbReference>
<feature type="binding site" evidence="7">
    <location>
        <position position="21"/>
    </location>
    <ligand>
        <name>3-phosphoshikimate</name>
        <dbReference type="ChEBI" id="CHEBI:145989"/>
    </ligand>
</feature>
<feature type="binding site" evidence="7">
    <location>
        <position position="20"/>
    </location>
    <ligand>
        <name>3-phosphoshikimate</name>
        <dbReference type="ChEBI" id="CHEBI:145989"/>
    </ligand>
</feature>
<dbReference type="PIRSF" id="PIRSF000505">
    <property type="entry name" value="EPSPS"/>
    <property type="match status" value="1"/>
</dbReference>
<feature type="binding site" evidence="7">
    <location>
        <position position="160"/>
    </location>
    <ligand>
        <name>3-phosphoshikimate</name>
        <dbReference type="ChEBI" id="CHEBI:145989"/>
    </ligand>
</feature>
<dbReference type="InterPro" id="IPR006264">
    <property type="entry name" value="EPSP_synthase"/>
</dbReference>
<feature type="binding site" evidence="7">
    <location>
        <position position="20"/>
    </location>
    <ligand>
        <name>phosphoenolpyruvate</name>
        <dbReference type="ChEBI" id="CHEBI:58702"/>
    </ligand>
</feature>
<dbReference type="CDD" id="cd01556">
    <property type="entry name" value="EPSP_synthase"/>
    <property type="match status" value="1"/>
</dbReference>
<evidence type="ECO:0000256" key="2">
    <source>
        <dbReference type="ARBA" id="ARBA00009948"/>
    </source>
</evidence>
<keyword evidence="5 7" id="KW-0057">Aromatic amino acid biosynthesis</keyword>
<dbReference type="GO" id="GO:0003866">
    <property type="term" value="F:3-phosphoshikimate 1-carboxyvinyltransferase activity"/>
    <property type="evidence" value="ECO:0007669"/>
    <property type="project" value="UniProtKB-UniRule"/>
</dbReference>
<reference evidence="9" key="1">
    <citation type="journal article" date="2020" name="mSystems">
        <title>Genome- and Community-Level Interaction Insights into Carbon Utilization and Element Cycling Functions of Hydrothermarchaeota in Hydrothermal Sediment.</title>
        <authorList>
            <person name="Zhou Z."/>
            <person name="Liu Y."/>
            <person name="Xu W."/>
            <person name="Pan J."/>
            <person name="Luo Z.H."/>
            <person name="Li M."/>
        </authorList>
    </citation>
    <scope>NUCLEOTIDE SEQUENCE [LARGE SCALE GENOMIC DNA]</scope>
    <source>
        <strain evidence="11">SpSt-10</strain>
        <strain evidence="10">SpSt-62</strain>
        <strain evidence="9">SpSt-97</strain>
    </source>
</reference>
<dbReference type="PANTHER" id="PTHR21090">
    <property type="entry name" value="AROM/DEHYDROQUINATE SYNTHASE"/>
    <property type="match status" value="1"/>
</dbReference>
<keyword evidence="4 7" id="KW-0808">Transferase</keyword>
<evidence type="ECO:0000256" key="1">
    <source>
        <dbReference type="ARBA" id="ARBA00004811"/>
    </source>
</evidence>
<comment type="subcellular location">
    <subcellularLocation>
        <location evidence="7">Cytoplasm</location>
    </subcellularLocation>
</comment>
<feature type="binding site" evidence="7">
    <location>
        <position position="158"/>
    </location>
    <ligand>
        <name>3-phosphoshikimate</name>
        <dbReference type="ChEBI" id="CHEBI:145989"/>
    </ligand>
</feature>
<comment type="caution">
    <text evidence="9">The sequence shown here is derived from an EMBL/GenBank/DDBJ whole genome shotgun (WGS) entry which is preliminary data.</text>
</comment>